<evidence type="ECO:0000313" key="2">
    <source>
        <dbReference type="Proteomes" id="UP000823775"/>
    </source>
</evidence>
<sequence length="102" mass="11720">MLNDYGEKLYEVDEEFGAPIQALVPIEKDHQHFVLECDLVTTLTTKRLLGRPLKEYYSEFHTSVDQLKVLAPGREDAVPKQSENFAKSVARNKDILKDDLEK</sequence>
<dbReference type="Proteomes" id="UP000823775">
    <property type="component" value="Unassembled WGS sequence"/>
</dbReference>
<dbReference type="EMBL" id="JACEIK010001355">
    <property type="protein sequence ID" value="MCD7468559.1"/>
    <property type="molecule type" value="Genomic_DNA"/>
</dbReference>
<reference evidence="1 2" key="1">
    <citation type="journal article" date="2021" name="BMC Genomics">
        <title>Datura genome reveals duplications of psychoactive alkaloid biosynthetic genes and high mutation rate following tissue culture.</title>
        <authorList>
            <person name="Rajewski A."/>
            <person name="Carter-House D."/>
            <person name="Stajich J."/>
            <person name="Litt A."/>
        </authorList>
    </citation>
    <scope>NUCLEOTIDE SEQUENCE [LARGE SCALE GENOMIC DNA]</scope>
    <source>
        <strain evidence="1">AR-01</strain>
    </source>
</reference>
<comment type="caution">
    <text evidence="1">The sequence shown here is derived from an EMBL/GenBank/DDBJ whole genome shotgun (WGS) entry which is preliminary data.</text>
</comment>
<keyword evidence="2" id="KW-1185">Reference proteome</keyword>
<proteinExistence type="predicted"/>
<gene>
    <name evidence="1" type="ORF">HAX54_006904</name>
</gene>
<organism evidence="1 2">
    <name type="scientific">Datura stramonium</name>
    <name type="common">Jimsonweed</name>
    <name type="synonym">Common thornapple</name>
    <dbReference type="NCBI Taxonomy" id="4076"/>
    <lineage>
        <taxon>Eukaryota</taxon>
        <taxon>Viridiplantae</taxon>
        <taxon>Streptophyta</taxon>
        <taxon>Embryophyta</taxon>
        <taxon>Tracheophyta</taxon>
        <taxon>Spermatophyta</taxon>
        <taxon>Magnoliopsida</taxon>
        <taxon>eudicotyledons</taxon>
        <taxon>Gunneridae</taxon>
        <taxon>Pentapetalae</taxon>
        <taxon>asterids</taxon>
        <taxon>lamiids</taxon>
        <taxon>Solanales</taxon>
        <taxon>Solanaceae</taxon>
        <taxon>Solanoideae</taxon>
        <taxon>Datureae</taxon>
        <taxon>Datura</taxon>
    </lineage>
</organism>
<protein>
    <submittedName>
        <fullName evidence="1">Uncharacterized protein</fullName>
    </submittedName>
</protein>
<name>A0ABS8TC71_DATST</name>
<feature type="non-terminal residue" evidence="1">
    <location>
        <position position="102"/>
    </location>
</feature>
<accession>A0ABS8TC71</accession>
<evidence type="ECO:0000313" key="1">
    <source>
        <dbReference type="EMBL" id="MCD7468559.1"/>
    </source>
</evidence>